<feature type="region of interest" description="Disordered" evidence="1">
    <location>
        <begin position="394"/>
        <end position="431"/>
    </location>
</feature>
<keyword evidence="3" id="KW-1185">Reference proteome</keyword>
<organism evidence="2 3">
    <name type="scientific">Hypholoma sublateritium (strain FD-334 SS-4)</name>
    <dbReference type="NCBI Taxonomy" id="945553"/>
    <lineage>
        <taxon>Eukaryota</taxon>
        <taxon>Fungi</taxon>
        <taxon>Dikarya</taxon>
        <taxon>Basidiomycota</taxon>
        <taxon>Agaricomycotina</taxon>
        <taxon>Agaricomycetes</taxon>
        <taxon>Agaricomycetidae</taxon>
        <taxon>Agaricales</taxon>
        <taxon>Agaricineae</taxon>
        <taxon>Strophariaceae</taxon>
        <taxon>Hypholoma</taxon>
    </lineage>
</organism>
<proteinExistence type="predicted"/>
<protein>
    <submittedName>
        <fullName evidence="2">Uncharacterized protein</fullName>
    </submittedName>
</protein>
<evidence type="ECO:0000256" key="1">
    <source>
        <dbReference type="SAM" id="MobiDB-lite"/>
    </source>
</evidence>
<sequence length="431" mass="48002">MSAAFEAHILVRDALVDALAIIYLLQTKSIFIYFISARSIQYSLTNMPPLPPTIASTGPAPEASGAEAIDALAKYGTFLDSVMTAKHPEISQWFDVLQACDHFRQMPVGELLALTRELVNRVDVQCTQVKKHVLQPWATHLLHLTKIVEHNASTSVYDVRKEVKALAARAHAFERSFDIAKEYISQRMESEGTLKIASQDDFAKYPFHQVLTSTVLSLCMNCAWKLSMEYLFESSYLRWVQNEIGIDKFLIDKKLDKILKWIVHPLIFQSLVDWSTDFPTTKMYKFEEVLDFLLGALNGNGHYQTAKDFIIKMHTVGKSCSGSLVVETIRGLLSEGNGTLDNSILKQMTAIPQPPPTVTPASGSNEGLLRPSGKYSLLDYLDLWSPEIQAPPVVASTSKKRAPSPGQAASKPSSSYPVGDKPPKKRSRKDQ</sequence>
<evidence type="ECO:0000313" key="2">
    <source>
        <dbReference type="EMBL" id="KJA29807.1"/>
    </source>
</evidence>
<gene>
    <name evidence="2" type="ORF">HYPSUDRAFT_196141</name>
</gene>
<dbReference type="EMBL" id="KN817518">
    <property type="protein sequence ID" value="KJA29807.1"/>
    <property type="molecule type" value="Genomic_DNA"/>
</dbReference>
<reference evidence="3" key="1">
    <citation type="submission" date="2014-04" db="EMBL/GenBank/DDBJ databases">
        <title>Evolutionary Origins and Diversification of the Mycorrhizal Mutualists.</title>
        <authorList>
            <consortium name="DOE Joint Genome Institute"/>
            <consortium name="Mycorrhizal Genomics Consortium"/>
            <person name="Kohler A."/>
            <person name="Kuo A."/>
            <person name="Nagy L.G."/>
            <person name="Floudas D."/>
            <person name="Copeland A."/>
            <person name="Barry K.W."/>
            <person name="Cichocki N."/>
            <person name="Veneault-Fourrey C."/>
            <person name="LaButti K."/>
            <person name="Lindquist E.A."/>
            <person name="Lipzen A."/>
            <person name="Lundell T."/>
            <person name="Morin E."/>
            <person name="Murat C."/>
            <person name="Riley R."/>
            <person name="Ohm R."/>
            <person name="Sun H."/>
            <person name="Tunlid A."/>
            <person name="Henrissat B."/>
            <person name="Grigoriev I.V."/>
            <person name="Hibbett D.S."/>
            <person name="Martin F."/>
        </authorList>
    </citation>
    <scope>NUCLEOTIDE SEQUENCE [LARGE SCALE GENOMIC DNA]</scope>
    <source>
        <strain evidence="3">FD-334 SS-4</strain>
    </source>
</reference>
<dbReference type="Proteomes" id="UP000054270">
    <property type="component" value="Unassembled WGS sequence"/>
</dbReference>
<dbReference type="AlphaFoldDB" id="A0A0D2LP20"/>
<evidence type="ECO:0000313" key="3">
    <source>
        <dbReference type="Proteomes" id="UP000054270"/>
    </source>
</evidence>
<name>A0A0D2LP20_HYPSF</name>
<accession>A0A0D2LP20</accession>